<evidence type="ECO:0000313" key="1">
    <source>
        <dbReference type="EMBL" id="OXA56866.1"/>
    </source>
</evidence>
<gene>
    <name evidence="1" type="ORF">Fcan01_07379</name>
</gene>
<reference evidence="1 2" key="1">
    <citation type="submission" date="2015-12" db="EMBL/GenBank/DDBJ databases">
        <title>The genome of Folsomia candida.</title>
        <authorList>
            <person name="Faddeeva A."/>
            <person name="Derks M.F."/>
            <person name="Anvar Y."/>
            <person name="Smit S."/>
            <person name="Van Straalen N."/>
            <person name="Roelofs D."/>
        </authorList>
    </citation>
    <scope>NUCLEOTIDE SEQUENCE [LARGE SCALE GENOMIC DNA]</scope>
    <source>
        <strain evidence="1 2">VU population</strain>
        <tissue evidence="1">Whole body</tissue>
    </source>
</reference>
<proteinExistence type="predicted"/>
<keyword evidence="2" id="KW-1185">Reference proteome</keyword>
<dbReference type="EMBL" id="LNIX01000003">
    <property type="protein sequence ID" value="OXA56866.1"/>
    <property type="molecule type" value="Genomic_DNA"/>
</dbReference>
<dbReference type="Proteomes" id="UP000198287">
    <property type="component" value="Unassembled WGS sequence"/>
</dbReference>
<dbReference type="STRING" id="158441.A0A226EJW2"/>
<dbReference type="OMA" id="VEWIERY"/>
<dbReference type="AlphaFoldDB" id="A0A226EJW2"/>
<evidence type="ECO:0000313" key="2">
    <source>
        <dbReference type="Proteomes" id="UP000198287"/>
    </source>
</evidence>
<protein>
    <submittedName>
        <fullName evidence="1">Fibrous sheath-interacting protein 2</fullName>
    </submittedName>
</protein>
<sequence>MDWSLCAKGDVSPRTLMNSLPIDLRMCVKFNKIDHLKSISKPEQHMQRLSPFPLWNRLPLDSKVPDVRAQAWPPGSLYFTRGKLCQPEFDLTDPKGQRLAVQMPDYTSLHDPHVQKYFRNNENARRQLKKHNLVNDKNEVICSAKHYNQFRSHLASLQKEIIDKELINSDVMHSIALEVQKPPPSTKLKDILPMDKLAEVRKTQEDLSFNQVMRIEKNIGKWELRLNAIEKRKHLELVKSSQRQTAQHYRSWYLRQKRKVDNVVRNKELLGDVMKREIQREERLAQRPVRERGFKEQHAFLTQQLRDQQALELLKDMDDKRQLQKVEWIERYRKHIIYKEQNQSRCHALRKAKEDRVIMLRRKYFDLWRKIVIRHRERPNSVHNSTWSIQRDVKKTMTFLQEVSGYDPRRNFFNDLLQNRRAEKQKRSQTELSINEMEDSEIFEE</sequence>
<comment type="caution">
    <text evidence="1">The sequence shown here is derived from an EMBL/GenBank/DDBJ whole genome shotgun (WGS) entry which is preliminary data.</text>
</comment>
<accession>A0A226EJW2</accession>
<name>A0A226EJW2_FOLCA</name>
<organism evidence="1 2">
    <name type="scientific">Folsomia candida</name>
    <name type="common">Springtail</name>
    <dbReference type="NCBI Taxonomy" id="158441"/>
    <lineage>
        <taxon>Eukaryota</taxon>
        <taxon>Metazoa</taxon>
        <taxon>Ecdysozoa</taxon>
        <taxon>Arthropoda</taxon>
        <taxon>Hexapoda</taxon>
        <taxon>Collembola</taxon>
        <taxon>Entomobryomorpha</taxon>
        <taxon>Isotomoidea</taxon>
        <taxon>Isotomidae</taxon>
        <taxon>Proisotominae</taxon>
        <taxon>Folsomia</taxon>
    </lineage>
</organism>